<comment type="caution">
    <text evidence="2">The sequence shown here is derived from an EMBL/GenBank/DDBJ whole genome shotgun (WGS) entry which is preliminary data.</text>
</comment>
<protein>
    <submittedName>
        <fullName evidence="2">Uncharacterized protein</fullName>
    </submittedName>
</protein>
<evidence type="ECO:0000256" key="1">
    <source>
        <dbReference type="SAM" id="MobiDB-lite"/>
    </source>
</evidence>
<dbReference type="EMBL" id="LJBN01000172">
    <property type="protein sequence ID" value="OOQ84992.1"/>
    <property type="molecule type" value="Genomic_DNA"/>
</dbReference>
<proteinExistence type="predicted"/>
<dbReference type="Proteomes" id="UP000190744">
    <property type="component" value="Unassembled WGS sequence"/>
</dbReference>
<name>A0A1S9RHJ7_PENBI</name>
<accession>A0A1S9RHJ7</accession>
<evidence type="ECO:0000313" key="2">
    <source>
        <dbReference type="EMBL" id="OOQ84992.1"/>
    </source>
</evidence>
<dbReference type="AlphaFoldDB" id="A0A1S9RHJ7"/>
<reference evidence="3" key="1">
    <citation type="submission" date="2015-09" db="EMBL/GenBank/DDBJ databases">
        <authorList>
            <person name="Fill T.P."/>
            <person name="Baretta J.F."/>
            <person name="de Almeida L.G."/>
            <person name="Rocha M."/>
            <person name="de Souza D.H."/>
            <person name="Malavazi I."/>
            <person name="Cerdeira L.T."/>
            <person name="Hong H."/>
            <person name="Samborskyy M."/>
            <person name="de Vasconcelos A.T."/>
            <person name="Leadlay P."/>
            <person name="Rodrigues-Filho E."/>
        </authorList>
    </citation>
    <scope>NUCLEOTIDE SEQUENCE [LARGE SCALE GENOMIC DNA]</scope>
    <source>
        <strain evidence="3">LaBioMMi 136</strain>
    </source>
</reference>
<gene>
    <name evidence="2" type="ORF">PEBR_30899</name>
</gene>
<sequence length="114" mass="12567">MIMAAARGNAKADARCTILVNPPPSTRNQPSPYITPDQLIHIHSPRSDTKTITWSPRQNQSRSTRLTSLSKTVNRLLRLVTGPLYLHSPALRHYGGSSCGISSANTERILELVH</sequence>
<feature type="region of interest" description="Disordered" evidence="1">
    <location>
        <begin position="45"/>
        <end position="65"/>
    </location>
</feature>
<organism evidence="2 3">
    <name type="scientific">Penicillium brasilianum</name>
    <dbReference type="NCBI Taxonomy" id="104259"/>
    <lineage>
        <taxon>Eukaryota</taxon>
        <taxon>Fungi</taxon>
        <taxon>Dikarya</taxon>
        <taxon>Ascomycota</taxon>
        <taxon>Pezizomycotina</taxon>
        <taxon>Eurotiomycetes</taxon>
        <taxon>Eurotiomycetidae</taxon>
        <taxon>Eurotiales</taxon>
        <taxon>Aspergillaceae</taxon>
        <taxon>Penicillium</taxon>
    </lineage>
</organism>
<evidence type="ECO:0000313" key="3">
    <source>
        <dbReference type="Proteomes" id="UP000190744"/>
    </source>
</evidence>
<feature type="compositionally biased region" description="Polar residues" evidence="1">
    <location>
        <begin position="50"/>
        <end position="60"/>
    </location>
</feature>